<dbReference type="NCBIfam" id="TIGR00525">
    <property type="entry name" value="folB"/>
    <property type="match status" value="1"/>
</dbReference>
<comment type="pathway">
    <text evidence="2 6">Cofactor biosynthesis; tetrahydrofolate biosynthesis; 2-amino-4-hydroxy-6-hydroxymethyl-7,8-dihydropteridine diphosphate from 7,8-dihydroneopterin triphosphate: step 3/4.</text>
</comment>
<evidence type="ECO:0000313" key="9">
    <source>
        <dbReference type="EMBL" id="SQH73740.1"/>
    </source>
</evidence>
<gene>
    <name evidence="9" type="primary">folB</name>
    <name evidence="8" type="ORF">HQ38_09300</name>
    <name evidence="9" type="ORF">NCTC12858_01606</name>
</gene>
<dbReference type="NCBIfam" id="TIGR00526">
    <property type="entry name" value="folB_dom"/>
    <property type="match status" value="1"/>
</dbReference>
<dbReference type="GO" id="GO:0046656">
    <property type="term" value="P:folic acid biosynthetic process"/>
    <property type="evidence" value="ECO:0007669"/>
    <property type="project" value="UniProtKB-UniRule"/>
</dbReference>
<evidence type="ECO:0000256" key="3">
    <source>
        <dbReference type="ARBA" id="ARBA00005708"/>
    </source>
</evidence>
<protein>
    <recommendedName>
        <fullName evidence="6">7,8-dihydroneopterin aldolase</fullName>
        <ecNumber evidence="6">4.1.2.25</ecNumber>
    </recommendedName>
</protein>
<dbReference type="Proteomes" id="UP000030136">
    <property type="component" value="Unassembled WGS sequence"/>
</dbReference>
<dbReference type="AlphaFoldDB" id="A0A2X4PLQ9"/>
<comment type="similarity">
    <text evidence="3 6">Belongs to the DHNA family.</text>
</comment>
<dbReference type="PANTHER" id="PTHR42844">
    <property type="entry name" value="DIHYDRONEOPTERIN ALDOLASE 1-RELATED"/>
    <property type="match status" value="1"/>
</dbReference>
<dbReference type="SMART" id="SM00905">
    <property type="entry name" value="FolB"/>
    <property type="match status" value="1"/>
</dbReference>
<dbReference type="EMBL" id="LS483447">
    <property type="protein sequence ID" value="SQH73740.1"/>
    <property type="molecule type" value="Genomic_DNA"/>
</dbReference>
<dbReference type="Gene3D" id="3.30.1130.10">
    <property type="match status" value="1"/>
</dbReference>
<evidence type="ECO:0000256" key="1">
    <source>
        <dbReference type="ARBA" id="ARBA00001353"/>
    </source>
</evidence>
<evidence type="ECO:0000259" key="7">
    <source>
        <dbReference type="SMART" id="SM00905"/>
    </source>
</evidence>
<comment type="function">
    <text evidence="6">Catalyzes the conversion of 7,8-dihydroneopterin to 6-hydroxymethyl-7,8-dihydropterin.</text>
</comment>
<dbReference type="InterPro" id="IPR006156">
    <property type="entry name" value="Dihydroneopterin_aldolase"/>
</dbReference>
<accession>A0A2X4PLQ9</accession>
<dbReference type="InterPro" id="IPR006157">
    <property type="entry name" value="FolB_dom"/>
</dbReference>
<dbReference type="GO" id="GO:0005737">
    <property type="term" value="C:cytoplasm"/>
    <property type="evidence" value="ECO:0007669"/>
    <property type="project" value="TreeGrafter"/>
</dbReference>
<evidence type="ECO:0000313" key="8">
    <source>
        <dbReference type="EMBL" id="KGN93186.1"/>
    </source>
</evidence>
<evidence type="ECO:0000256" key="5">
    <source>
        <dbReference type="ARBA" id="ARBA00023239"/>
    </source>
</evidence>
<dbReference type="UniPathway" id="UPA00077">
    <property type="reaction ID" value="UER00154"/>
</dbReference>
<evidence type="ECO:0000313" key="11">
    <source>
        <dbReference type="Proteomes" id="UP000249300"/>
    </source>
</evidence>
<dbReference type="EMBL" id="JQJC01000028">
    <property type="protein sequence ID" value="KGN93186.1"/>
    <property type="molecule type" value="Genomic_DNA"/>
</dbReference>
<dbReference type="SUPFAM" id="SSF55620">
    <property type="entry name" value="Tetrahydrobiopterin biosynthesis enzymes-like"/>
    <property type="match status" value="1"/>
</dbReference>
<name>A0A2X4PLQ9_9PORP</name>
<keyword evidence="4 6" id="KW-0289">Folate biosynthesis</keyword>
<proteinExistence type="inferred from homology"/>
<reference evidence="8 10" key="1">
    <citation type="submission" date="2014-08" db="EMBL/GenBank/DDBJ databases">
        <title>Porphyromonas crevioricanis strain:COT-253_OH1447 Genome sequencing.</title>
        <authorList>
            <person name="Wallis C."/>
            <person name="Deusch O."/>
            <person name="O'Flynn C."/>
            <person name="Davis I."/>
            <person name="Jospin G."/>
            <person name="Darling A.E."/>
            <person name="Coil D.A."/>
            <person name="Alexiev A."/>
            <person name="Horsfall A."/>
            <person name="Kirkwood N."/>
            <person name="Harris S."/>
            <person name="Eisen J.A."/>
        </authorList>
    </citation>
    <scope>NUCLEOTIDE SEQUENCE [LARGE SCALE GENOMIC DNA]</scope>
    <source>
        <strain evidence="10">COT-253 OH1447</strain>
        <strain evidence="8">COT-253_OH1447</strain>
    </source>
</reference>
<dbReference type="RefSeq" id="WP_023936983.1">
    <property type="nucleotide sequence ID" value="NZ_FUXH01000013.1"/>
</dbReference>
<dbReference type="Pfam" id="PF02152">
    <property type="entry name" value="FolB"/>
    <property type="match status" value="1"/>
</dbReference>
<dbReference type="InterPro" id="IPR043133">
    <property type="entry name" value="GTP-CH-I_C/QueF"/>
</dbReference>
<feature type="domain" description="Dihydroneopterin aldolase/epimerase" evidence="7">
    <location>
        <begin position="10"/>
        <end position="122"/>
    </location>
</feature>
<sequence length="125" mass="14098">MNKIEVKGSIRLHEMKFYAYHGVLPQEREVGNTFILDLNLETDLTKASFSDNIEDTISYADIYMLVKREMDIPSLLLEHVAGRILRCIAEEYPNVESACITIAKQNPPFGGDVKSASVSLSYIRS</sequence>
<keyword evidence="11" id="KW-1185">Reference proteome</keyword>
<reference evidence="9 11" key="2">
    <citation type="submission" date="2018-06" db="EMBL/GenBank/DDBJ databases">
        <authorList>
            <consortium name="Pathogen Informatics"/>
            <person name="Doyle S."/>
        </authorList>
    </citation>
    <scope>NUCLEOTIDE SEQUENCE [LARGE SCALE GENOMIC DNA]</scope>
    <source>
        <strain evidence="9 11">NCTC12858</strain>
    </source>
</reference>
<evidence type="ECO:0000256" key="6">
    <source>
        <dbReference type="RuleBase" id="RU362079"/>
    </source>
</evidence>
<keyword evidence="5 6" id="KW-0456">Lyase</keyword>
<dbReference type="KEGG" id="pcre:NCTC12858_01606"/>
<comment type="catalytic activity">
    <reaction evidence="1 6">
        <text>7,8-dihydroneopterin = 6-hydroxymethyl-7,8-dihydropterin + glycolaldehyde</text>
        <dbReference type="Rhea" id="RHEA:10540"/>
        <dbReference type="ChEBI" id="CHEBI:17001"/>
        <dbReference type="ChEBI" id="CHEBI:17071"/>
        <dbReference type="ChEBI" id="CHEBI:44841"/>
        <dbReference type="EC" id="4.1.2.25"/>
    </reaction>
</comment>
<evidence type="ECO:0000256" key="4">
    <source>
        <dbReference type="ARBA" id="ARBA00022909"/>
    </source>
</evidence>
<dbReference type="EC" id="4.1.2.25" evidence="6"/>
<evidence type="ECO:0000313" key="10">
    <source>
        <dbReference type="Proteomes" id="UP000030136"/>
    </source>
</evidence>
<dbReference type="Proteomes" id="UP000249300">
    <property type="component" value="Chromosome 1"/>
</dbReference>
<dbReference type="PANTHER" id="PTHR42844:SF1">
    <property type="entry name" value="DIHYDRONEOPTERIN ALDOLASE 1-RELATED"/>
    <property type="match status" value="1"/>
</dbReference>
<dbReference type="GO" id="GO:0046654">
    <property type="term" value="P:tetrahydrofolate biosynthetic process"/>
    <property type="evidence" value="ECO:0007669"/>
    <property type="project" value="UniProtKB-UniRule"/>
</dbReference>
<evidence type="ECO:0000256" key="2">
    <source>
        <dbReference type="ARBA" id="ARBA00005013"/>
    </source>
</evidence>
<dbReference type="GO" id="GO:0004150">
    <property type="term" value="F:dihydroneopterin aldolase activity"/>
    <property type="evidence" value="ECO:0007669"/>
    <property type="project" value="UniProtKB-UniRule"/>
</dbReference>
<organism evidence="9 11">
    <name type="scientific">Porphyromonas crevioricanis</name>
    <dbReference type="NCBI Taxonomy" id="393921"/>
    <lineage>
        <taxon>Bacteria</taxon>
        <taxon>Pseudomonadati</taxon>
        <taxon>Bacteroidota</taxon>
        <taxon>Bacteroidia</taxon>
        <taxon>Bacteroidales</taxon>
        <taxon>Porphyromonadaceae</taxon>
        <taxon>Porphyromonas</taxon>
    </lineage>
</organism>